<sequence>ACRLADRYPQLDITVFDLPPMADRIRARLNGRPVTVIAGDMNETDFGTGYDVIWTAMTLYYARDLAGVLARIRRALAPGGVFVTLHEALTAERTAPEAHVTGRLVPALRGQDRSFDDGAIAAAMARAGFTRIDSRLVETAFGPFRMDCGRR</sequence>
<dbReference type="Pfam" id="PF08242">
    <property type="entry name" value="Methyltransf_12"/>
    <property type="match status" value="1"/>
</dbReference>
<accession>A0A3B9IJD4</accession>
<protein>
    <submittedName>
        <fullName evidence="2">Methyltransferase</fullName>
    </submittedName>
</protein>
<evidence type="ECO:0000259" key="1">
    <source>
        <dbReference type="Pfam" id="PF08242"/>
    </source>
</evidence>
<dbReference type="GO" id="GO:0032259">
    <property type="term" value="P:methylation"/>
    <property type="evidence" value="ECO:0007669"/>
    <property type="project" value="UniProtKB-KW"/>
</dbReference>
<feature type="non-terminal residue" evidence="2">
    <location>
        <position position="1"/>
    </location>
</feature>
<comment type="caution">
    <text evidence="2">The sequence shown here is derived from an EMBL/GenBank/DDBJ whole genome shotgun (WGS) entry which is preliminary data.</text>
</comment>
<feature type="domain" description="Methyltransferase type 12" evidence="1">
    <location>
        <begin position="3"/>
        <end position="82"/>
    </location>
</feature>
<keyword evidence="2" id="KW-0489">Methyltransferase</keyword>
<evidence type="ECO:0000313" key="2">
    <source>
        <dbReference type="EMBL" id="HAE47339.1"/>
    </source>
</evidence>
<keyword evidence="2" id="KW-0808">Transferase</keyword>
<dbReference type="InterPro" id="IPR013217">
    <property type="entry name" value="Methyltransf_12"/>
</dbReference>
<name>A0A3B9IJD4_9PROT</name>
<dbReference type="GO" id="GO:0008168">
    <property type="term" value="F:methyltransferase activity"/>
    <property type="evidence" value="ECO:0007669"/>
    <property type="project" value="UniProtKB-KW"/>
</dbReference>
<dbReference type="CDD" id="cd02440">
    <property type="entry name" value="AdoMet_MTases"/>
    <property type="match status" value="1"/>
</dbReference>
<dbReference type="Proteomes" id="UP000257706">
    <property type="component" value="Unassembled WGS sequence"/>
</dbReference>
<dbReference type="AlphaFoldDB" id="A0A3B9IJD4"/>
<dbReference type="Gene3D" id="3.40.50.150">
    <property type="entry name" value="Vaccinia Virus protein VP39"/>
    <property type="match status" value="1"/>
</dbReference>
<organism evidence="2 3">
    <name type="scientific">Tistrella mobilis</name>
    <dbReference type="NCBI Taxonomy" id="171437"/>
    <lineage>
        <taxon>Bacteria</taxon>
        <taxon>Pseudomonadati</taxon>
        <taxon>Pseudomonadota</taxon>
        <taxon>Alphaproteobacteria</taxon>
        <taxon>Geminicoccales</taxon>
        <taxon>Geminicoccaceae</taxon>
        <taxon>Tistrella</taxon>
    </lineage>
</organism>
<evidence type="ECO:0000313" key="3">
    <source>
        <dbReference type="Proteomes" id="UP000257706"/>
    </source>
</evidence>
<dbReference type="SUPFAM" id="SSF53335">
    <property type="entry name" value="S-adenosyl-L-methionine-dependent methyltransferases"/>
    <property type="match status" value="1"/>
</dbReference>
<dbReference type="EMBL" id="DMAI01000125">
    <property type="protein sequence ID" value="HAE47339.1"/>
    <property type="molecule type" value="Genomic_DNA"/>
</dbReference>
<proteinExistence type="predicted"/>
<gene>
    <name evidence="2" type="ORF">DCK97_07960</name>
</gene>
<dbReference type="InterPro" id="IPR029063">
    <property type="entry name" value="SAM-dependent_MTases_sf"/>
</dbReference>
<reference evidence="2 3" key="1">
    <citation type="journal article" date="2018" name="Nat. Biotechnol.">
        <title>A standardized bacterial taxonomy based on genome phylogeny substantially revises the tree of life.</title>
        <authorList>
            <person name="Parks D.H."/>
            <person name="Chuvochina M."/>
            <person name="Waite D.W."/>
            <person name="Rinke C."/>
            <person name="Skarshewski A."/>
            <person name="Chaumeil P.A."/>
            <person name="Hugenholtz P."/>
        </authorList>
    </citation>
    <scope>NUCLEOTIDE SEQUENCE [LARGE SCALE GENOMIC DNA]</scope>
    <source>
        <strain evidence="2">UBA8739</strain>
    </source>
</reference>